<organism evidence="1">
    <name type="scientific">Exiguobacterium sp. S3-2</name>
    <dbReference type="NCBI Taxonomy" id="1389960"/>
    <lineage>
        <taxon>Bacteria</taxon>
        <taxon>Bacillati</taxon>
        <taxon>Bacillota</taxon>
        <taxon>Bacilli</taxon>
        <taxon>Bacillales</taxon>
        <taxon>Bacillales Family XII. Incertae Sedis</taxon>
        <taxon>Exiguobacterium</taxon>
    </lineage>
</organism>
<evidence type="ECO:0000313" key="1">
    <source>
        <dbReference type="EMBL" id="AHE40579.1"/>
    </source>
</evidence>
<name>V9Z991_9BACL</name>
<dbReference type="EMBL" id="KF648875">
    <property type="protein sequence ID" value="AHE40579.1"/>
    <property type="molecule type" value="Genomic_DNA"/>
</dbReference>
<dbReference type="RefSeq" id="WP_024127846.1">
    <property type="nucleotide sequence ID" value="NC_023288.1"/>
</dbReference>
<dbReference type="AlphaFoldDB" id="V9Z991"/>
<keyword evidence="1" id="KW-0614">Plasmid</keyword>
<accession>V9Z991</accession>
<proteinExistence type="predicted"/>
<sequence>MAKRDHHKKTDSTKPKVVKESKVALRVRMIADFIRIIQFFLDLF</sequence>
<reference evidence="1" key="1">
    <citation type="journal article" date="2014" name="Appl. Environ. Microbiol.">
        <title>Characterization of a Multiresistant Mosaic Plasmid from a Fish Farm Sediment Exiguobacterium sp. Isolate Reveals Aggregation of Functional Clinic-Associated Antibiotic Resistance Genes.</title>
        <authorList>
            <person name="Yang J."/>
            <person name="Wang C."/>
            <person name="Wu J."/>
            <person name="Liu L."/>
            <person name="Zhang G."/>
            <person name="Feng J."/>
        </authorList>
    </citation>
    <scope>NUCLEOTIDE SEQUENCE</scope>
    <source>
        <strain evidence="1">S3-2</strain>
        <plasmid evidence="1">pMC2</plasmid>
    </source>
</reference>
<geneLocation type="plasmid" evidence="1">
    <name>pMC2</name>
</geneLocation>
<protein>
    <submittedName>
        <fullName evidence="1">Uncharacterized protein</fullName>
    </submittedName>
</protein>